<dbReference type="PANTHER" id="PTHR23151:SF75">
    <property type="entry name" value="DIHYDROLIPOYLLYSINE-RESIDUE ACETYLTRANSFERASE COMPONENT 5 OF PYRUVATE DEHYDROGENASE COMPLEX, CHLOROPLASTIC"/>
    <property type="match status" value="1"/>
</dbReference>
<dbReference type="InterPro" id="IPR023213">
    <property type="entry name" value="CAT-like_dom_sf"/>
</dbReference>
<proteinExistence type="inferred from homology"/>
<dbReference type="InterPro" id="IPR045257">
    <property type="entry name" value="E2/Pdx1"/>
</dbReference>
<reference evidence="4" key="1">
    <citation type="submission" date="2022-07" db="EMBL/GenBank/DDBJ databases">
        <title>Genome analysis of Parmales, a sister group of diatoms, reveals the evolutionary specialization of diatoms from phago-mixotrophs to photoautotrophs.</title>
        <authorList>
            <person name="Ban H."/>
            <person name="Sato S."/>
            <person name="Yoshikawa S."/>
            <person name="Kazumasa Y."/>
            <person name="Nakamura Y."/>
            <person name="Ichinomiya M."/>
            <person name="Saitoh K."/>
            <person name="Sato N."/>
            <person name="Blanc-Mathieu R."/>
            <person name="Endo H."/>
            <person name="Kuwata A."/>
            <person name="Ogata H."/>
        </authorList>
    </citation>
    <scope>NUCLEOTIDE SEQUENCE</scope>
</reference>
<dbReference type="OrthoDB" id="537444at2759"/>
<accession>A0A9W7CFK1</accession>
<dbReference type="Gene3D" id="3.30.559.10">
    <property type="entry name" value="Chloramphenicol acetyltransferase-like domain"/>
    <property type="match status" value="1"/>
</dbReference>
<dbReference type="GO" id="GO:0045254">
    <property type="term" value="C:pyruvate dehydrogenase complex"/>
    <property type="evidence" value="ECO:0007669"/>
    <property type="project" value="InterPro"/>
</dbReference>
<feature type="domain" description="Peripheral subunit-binding (PSBD)" evidence="3">
    <location>
        <begin position="73"/>
        <end position="110"/>
    </location>
</feature>
<dbReference type="Pfam" id="PF00198">
    <property type="entry name" value="2-oxoacid_dh"/>
    <property type="match status" value="1"/>
</dbReference>
<dbReference type="GO" id="GO:0006086">
    <property type="term" value="P:pyruvate decarboxylation to acetyl-CoA"/>
    <property type="evidence" value="ECO:0007669"/>
    <property type="project" value="InterPro"/>
</dbReference>
<evidence type="ECO:0000313" key="5">
    <source>
        <dbReference type="Proteomes" id="UP001165082"/>
    </source>
</evidence>
<dbReference type="InterPro" id="IPR004167">
    <property type="entry name" value="PSBD"/>
</dbReference>
<comment type="similarity">
    <text evidence="1">Belongs to the 2-oxoacid dehydrogenase family.</text>
</comment>
<dbReference type="Gene3D" id="4.10.320.10">
    <property type="entry name" value="E3-binding domain"/>
    <property type="match status" value="2"/>
</dbReference>
<dbReference type="Proteomes" id="UP001165082">
    <property type="component" value="Unassembled WGS sequence"/>
</dbReference>
<feature type="region of interest" description="Disordered" evidence="2">
    <location>
        <begin position="41"/>
        <end position="63"/>
    </location>
</feature>
<dbReference type="SUPFAM" id="SSF47005">
    <property type="entry name" value="Peripheral subunit-binding domain of 2-oxo acid dehydrogenase complex"/>
    <property type="match status" value="2"/>
</dbReference>
<evidence type="ECO:0000313" key="4">
    <source>
        <dbReference type="EMBL" id="GMI07377.1"/>
    </source>
</evidence>
<protein>
    <recommendedName>
        <fullName evidence="3">Peripheral subunit-binding (PSBD) domain-containing protein</fullName>
    </recommendedName>
</protein>
<name>A0A9W7CFK1_9STRA</name>
<dbReference type="InterPro" id="IPR036625">
    <property type="entry name" value="E3-bd_dom_sf"/>
</dbReference>
<comment type="caution">
    <text evidence="4">The sequence shown here is derived from an EMBL/GenBank/DDBJ whole genome shotgun (WGS) entry which is preliminary data.</text>
</comment>
<dbReference type="Pfam" id="PF02817">
    <property type="entry name" value="E3_binding"/>
    <property type="match status" value="2"/>
</dbReference>
<dbReference type="AlphaFoldDB" id="A0A9W7CFK1"/>
<dbReference type="InterPro" id="IPR001078">
    <property type="entry name" value="2-oxoacid_DH_actylTfrase"/>
</dbReference>
<keyword evidence="5" id="KW-1185">Reference proteome</keyword>
<organism evidence="4 5">
    <name type="scientific">Triparma retinervis</name>
    <dbReference type="NCBI Taxonomy" id="2557542"/>
    <lineage>
        <taxon>Eukaryota</taxon>
        <taxon>Sar</taxon>
        <taxon>Stramenopiles</taxon>
        <taxon>Ochrophyta</taxon>
        <taxon>Bolidophyceae</taxon>
        <taxon>Parmales</taxon>
        <taxon>Triparmaceae</taxon>
        <taxon>Triparma</taxon>
    </lineage>
</organism>
<dbReference type="SUPFAM" id="SSF52777">
    <property type="entry name" value="CoA-dependent acyltransferases"/>
    <property type="match status" value="1"/>
</dbReference>
<dbReference type="PROSITE" id="PS51826">
    <property type="entry name" value="PSBD"/>
    <property type="match status" value="2"/>
</dbReference>
<feature type="domain" description="Peripheral subunit-binding (PSBD)" evidence="3">
    <location>
        <begin position="8"/>
        <end position="45"/>
    </location>
</feature>
<gene>
    <name evidence="4" type="ORF">TrRE_jg11021</name>
</gene>
<evidence type="ECO:0000256" key="1">
    <source>
        <dbReference type="ARBA" id="ARBA00007317"/>
    </source>
</evidence>
<feature type="non-terminal residue" evidence="4">
    <location>
        <position position="1"/>
    </location>
</feature>
<evidence type="ECO:0000259" key="3">
    <source>
        <dbReference type="PROSITE" id="PS51826"/>
    </source>
</evidence>
<sequence length="317" mass="32243">GSSGGRVVASPLAKKIASEMGVDLGSVSGSGPGGRITVVDVEGAAKGGGGGAKSNGEERKENNKWTPAEGVIAATPTARALAKKNKIDLNSVSGTGNFGRVTVGDVKVAMGEKPAKKAGASGPSQVSLPSGVVPYTGMQRAVSTNMEATLSVPIFRVSRTIEMDAFNALYQSVKPKGVTLSALITKAVAMAVEKHPIMNAAHDAGAPGIKYNSEINIANAVALDGGLITPVIKYANEKSVQDLGDEWKELVGKAKAGTLKPSEFQSGTFAITNLGMFGVSAFDAILPPGTGTILALGGTKKSRATTGRYTGATRRSS</sequence>
<evidence type="ECO:0000256" key="2">
    <source>
        <dbReference type="SAM" id="MobiDB-lite"/>
    </source>
</evidence>
<dbReference type="EMBL" id="BRXZ01000205">
    <property type="protein sequence ID" value="GMI07377.1"/>
    <property type="molecule type" value="Genomic_DNA"/>
</dbReference>
<dbReference type="PANTHER" id="PTHR23151">
    <property type="entry name" value="DIHYDROLIPOAMIDE ACETYL/SUCCINYL-TRANSFERASE-RELATED"/>
    <property type="match status" value="1"/>
</dbReference>
<dbReference type="GO" id="GO:0004742">
    <property type="term" value="F:dihydrolipoyllysine-residue acetyltransferase activity"/>
    <property type="evidence" value="ECO:0007669"/>
    <property type="project" value="TreeGrafter"/>
</dbReference>